<feature type="domain" description="HTH merR-type" evidence="6">
    <location>
        <begin position="3"/>
        <end position="48"/>
    </location>
</feature>
<dbReference type="InterPro" id="IPR051491">
    <property type="entry name" value="Recombinase/Transposase-rel"/>
</dbReference>
<dbReference type="Gene3D" id="3.40.50.1390">
    <property type="entry name" value="Resolvase, N-terminal catalytic domain"/>
    <property type="match status" value="1"/>
</dbReference>
<dbReference type="SUPFAM" id="SSF53041">
    <property type="entry name" value="Resolvase-like"/>
    <property type="match status" value="1"/>
</dbReference>
<dbReference type="InterPro" id="IPR006118">
    <property type="entry name" value="Recombinase_CS"/>
</dbReference>
<evidence type="ECO:0000256" key="5">
    <source>
        <dbReference type="PROSITE-ProRule" id="PRU10137"/>
    </source>
</evidence>
<feature type="domain" description="Resolvase/invertase-type recombinase catalytic" evidence="7">
    <location>
        <begin position="60"/>
        <end position="198"/>
    </location>
</feature>
<evidence type="ECO:0000256" key="3">
    <source>
        <dbReference type="ARBA" id="ARBA00023172"/>
    </source>
</evidence>
<dbReference type="KEGG" id="pter:C2L65_35435"/>
<dbReference type="AlphaFoldDB" id="A0A2I8EZI1"/>
<organism evidence="8 9">
    <name type="scientific">Paraburkholderia terrae</name>
    <dbReference type="NCBI Taxonomy" id="311230"/>
    <lineage>
        <taxon>Bacteria</taxon>
        <taxon>Pseudomonadati</taxon>
        <taxon>Pseudomonadota</taxon>
        <taxon>Betaproteobacteria</taxon>
        <taxon>Burkholderiales</taxon>
        <taxon>Burkholderiaceae</taxon>
        <taxon>Paraburkholderia</taxon>
    </lineage>
</organism>
<dbReference type="InterPro" id="IPR048046">
    <property type="entry name" value="Transpos_IS607"/>
</dbReference>
<accession>A0A2I8EZI1</accession>
<name>A0A2I8EZI1_9BURK</name>
<dbReference type="InterPro" id="IPR006119">
    <property type="entry name" value="Resolv_N"/>
</dbReference>
<evidence type="ECO:0000313" key="8">
    <source>
        <dbReference type="EMBL" id="AUT64910.1"/>
    </source>
</evidence>
<evidence type="ECO:0000259" key="6">
    <source>
        <dbReference type="PROSITE" id="PS50937"/>
    </source>
</evidence>
<dbReference type="PANTHER" id="PTHR36172:SF1">
    <property type="entry name" value="RESOLVASE-RELATED"/>
    <property type="match status" value="1"/>
</dbReference>
<dbReference type="SMART" id="SM00857">
    <property type="entry name" value="Resolvase"/>
    <property type="match status" value="1"/>
</dbReference>
<sequence>MRLLSIGETATLLGVAVGTLRRWHRQGRLSPSCRTIGGHRRYRHDTAQAAAGATPAAAGKTLCYARVSSHDQAEQLKTQASRLQKHCVDAGFADIEVISDLGSGLNYRKKGLQRLLQEILRRHVARLVLVTKDRLLRFGSELLFGIREFFHVEVVILDTNPDASREQRLTEDLVEILTVFSSRLYGSRSRKNLRAMAV</sequence>
<proteinExistence type="predicted"/>
<evidence type="ECO:0000256" key="2">
    <source>
        <dbReference type="ARBA" id="ARBA00023125"/>
    </source>
</evidence>
<dbReference type="PROSITE" id="PS51736">
    <property type="entry name" value="RECOMBINASES_3"/>
    <property type="match status" value="1"/>
</dbReference>
<dbReference type="NCBIfam" id="NF033518">
    <property type="entry name" value="transpos_IS607"/>
    <property type="match status" value="1"/>
</dbReference>
<dbReference type="Proteomes" id="UP000243502">
    <property type="component" value="Chromosome 3"/>
</dbReference>
<dbReference type="PANTHER" id="PTHR36172">
    <property type="match status" value="1"/>
</dbReference>
<evidence type="ECO:0000256" key="4">
    <source>
        <dbReference type="PIRSR" id="PIRSR606118-50"/>
    </source>
</evidence>
<dbReference type="Pfam" id="PF00376">
    <property type="entry name" value="MerR"/>
    <property type="match status" value="1"/>
</dbReference>
<feature type="active site" description="O-(5'-phospho-DNA)-serine intermediate" evidence="4 5">
    <location>
        <position position="68"/>
    </location>
</feature>
<dbReference type="InterPro" id="IPR009061">
    <property type="entry name" value="DNA-bd_dom_put_sf"/>
</dbReference>
<keyword evidence="3" id="KW-0233">DNA recombination</keyword>
<keyword evidence="2 8" id="KW-0238">DNA-binding</keyword>
<evidence type="ECO:0000313" key="9">
    <source>
        <dbReference type="Proteomes" id="UP000243502"/>
    </source>
</evidence>
<dbReference type="GO" id="GO:0003677">
    <property type="term" value="F:DNA binding"/>
    <property type="evidence" value="ECO:0007669"/>
    <property type="project" value="UniProtKB-KW"/>
</dbReference>
<dbReference type="RefSeq" id="WP_042309699.1">
    <property type="nucleotide sequence ID" value="NZ_CP026113.1"/>
</dbReference>
<dbReference type="OrthoDB" id="5319803at2"/>
<reference evidence="8 9" key="1">
    <citation type="submission" date="2018-01" db="EMBL/GenBank/DDBJ databases">
        <title>Species boundaries and ecological features among Paraburkholderia terrae DSMZ17804T, P. hospita DSMZ17164T and P. caribensis DSMZ13236T.</title>
        <authorList>
            <person name="Pratama A.A."/>
        </authorList>
    </citation>
    <scope>NUCLEOTIDE SEQUENCE [LARGE SCALE GENOMIC DNA]</scope>
    <source>
        <strain evidence="8 9">DSM 17804</strain>
    </source>
</reference>
<dbReference type="InterPro" id="IPR000551">
    <property type="entry name" value="MerR-type_HTH_dom"/>
</dbReference>
<dbReference type="PROSITE" id="PS50937">
    <property type="entry name" value="HTH_MERR_2"/>
    <property type="match status" value="1"/>
</dbReference>
<dbReference type="GO" id="GO:0000150">
    <property type="term" value="F:DNA strand exchange activity"/>
    <property type="evidence" value="ECO:0007669"/>
    <property type="project" value="InterPro"/>
</dbReference>
<dbReference type="InterPro" id="IPR036162">
    <property type="entry name" value="Resolvase-like_N_sf"/>
</dbReference>
<dbReference type="EMBL" id="CP026113">
    <property type="protein sequence ID" value="AUT64910.1"/>
    <property type="molecule type" value="Genomic_DNA"/>
</dbReference>
<protein>
    <submittedName>
        <fullName evidence="8">MerR family DNA-binding transcriptional regulator</fullName>
    </submittedName>
</protein>
<dbReference type="GO" id="GO:0015074">
    <property type="term" value="P:DNA integration"/>
    <property type="evidence" value="ECO:0007669"/>
    <property type="project" value="UniProtKB-KW"/>
</dbReference>
<dbReference type="PROSITE" id="PS00397">
    <property type="entry name" value="RECOMBINASES_1"/>
    <property type="match status" value="1"/>
</dbReference>
<dbReference type="Pfam" id="PF00239">
    <property type="entry name" value="Resolvase"/>
    <property type="match status" value="1"/>
</dbReference>
<keyword evidence="1" id="KW-0229">DNA integration</keyword>
<evidence type="ECO:0000259" key="7">
    <source>
        <dbReference type="PROSITE" id="PS51736"/>
    </source>
</evidence>
<dbReference type="Gene3D" id="1.10.1660.10">
    <property type="match status" value="1"/>
</dbReference>
<evidence type="ECO:0000256" key="1">
    <source>
        <dbReference type="ARBA" id="ARBA00022908"/>
    </source>
</evidence>
<dbReference type="Gene3D" id="1.10.287.2170">
    <property type="match status" value="1"/>
</dbReference>
<gene>
    <name evidence="8" type="ORF">C2L65_35435</name>
</gene>
<dbReference type="SUPFAM" id="SSF46955">
    <property type="entry name" value="Putative DNA-binding domain"/>
    <property type="match status" value="1"/>
</dbReference>
<dbReference type="GO" id="GO:0006355">
    <property type="term" value="P:regulation of DNA-templated transcription"/>
    <property type="evidence" value="ECO:0007669"/>
    <property type="project" value="InterPro"/>
</dbReference>